<accession>A0A387G3B8</accession>
<dbReference type="EMBL" id="CP032697">
    <property type="protein sequence ID" value="AYG64327.1"/>
    <property type="molecule type" value="Genomic_DNA"/>
</dbReference>
<reference evidence="1 2" key="1">
    <citation type="submission" date="2018-10" db="EMBL/GenBank/DDBJ databases">
        <title>Rhizobium etli, R. leguminosarum and a new Rhizobium genospecies from Phaseolus dumosus.</title>
        <authorList>
            <person name="Ramirez-Puebla S.T."/>
            <person name="Rogel-Hernandez M.A."/>
            <person name="Guerrero G."/>
            <person name="Ormeno-Orrillo E."/>
            <person name="Martinez-Romero J.C."/>
            <person name="Negrete-Yankelevich S."/>
            <person name="Martinez-Romero E."/>
        </authorList>
    </citation>
    <scope>NUCLEOTIDE SEQUENCE [LARGE SCALE GENOMIC DNA]</scope>
    <source>
        <strain evidence="1 2">CCGE525</strain>
        <plasmid evidence="2">prccge525a</plasmid>
    </source>
</reference>
<name>A0A387G3B8_9HYPH</name>
<protein>
    <recommendedName>
        <fullName evidence="3">Phospholipase D-like domain-containing protein</fullName>
    </recommendedName>
</protein>
<dbReference type="Gene3D" id="3.30.870.10">
    <property type="entry name" value="Endonuclease Chain A"/>
    <property type="match status" value="1"/>
</dbReference>
<sequence length="249" mass="28757">MLNLNELDWIEGIRQEDYSTRSGNAEVFFKNLERHLLEQIGAASYVVGCVAWFTLPRVWAELATKKAVSVLLQKEDWLRKDTDEKGGLVGTKSDLISKIAGLPRFNARWFDFDNRLYFGDGWEKDGDEWSASKLIIEPVRCVGPFSKDRMTNHPRMHHKFLVFCRPEQKAEDQYDTPRWVAHPYAVWTGSFNVTSNATRSFENALLLHDETIAAAYMKEWAQLMAFSEPLDWTSEQPSGDLDFNGFWAH</sequence>
<keyword evidence="1" id="KW-0614">Plasmid</keyword>
<evidence type="ECO:0008006" key="3">
    <source>
        <dbReference type="Google" id="ProtNLM"/>
    </source>
</evidence>
<dbReference type="Proteomes" id="UP000282195">
    <property type="component" value="Plasmid pRCCGE525a"/>
</dbReference>
<organism evidence="1 2">
    <name type="scientific">Rhizobium jaguaris</name>
    <dbReference type="NCBI Taxonomy" id="1312183"/>
    <lineage>
        <taxon>Bacteria</taxon>
        <taxon>Pseudomonadati</taxon>
        <taxon>Pseudomonadota</taxon>
        <taxon>Alphaproteobacteria</taxon>
        <taxon>Hyphomicrobiales</taxon>
        <taxon>Rhizobiaceae</taxon>
        <taxon>Rhizobium/Agrobacterium group</taxon>
        <taxon>Rhizobium</taxon>
    </lineage>
</organism>
<dbReference type="AlphaFoldDB" id="A0A387G3B8"/>
<dbReference type="OrthoDB" id="8479673at2"/>
<dbReference type="SUPFAM" id="SSF56024">
    <property type="entry name" value="Phospholipase D/nuclease"/>
    <property type="match status" value="1"/>
</dbReference>
<dbReference type="RefSeq" id="WP_120709221.1">
    <property type="nucleotide sequence ID" value="NZ_CP032697.1"/>
</dbReference>
<evidence type="ECO:0000313" key="1">
    <source>
        <dbReference type="EMBL" id="AYG64327.1"/>
    </source>
</evidence>
<geneLocation type="plasmid" evidence="2">
    <name>prccge525a</name>
</geneLocation>
<gene>
    <name evidence="1" type="ORF">CCGE525_36840</name>
</gene>
<dbReference type="KEGG" id="rjg:CCGE525_36840"/>
<keyword evidence="2" id="KW-1185">Reference proteome</keyword>
<proteinExistence type="predicted"/>
<evidence type="ECO:0000313" key="2">
    <source>
        <dbReference type="Proteomes" id="UP000282195"/>
    </source>
</evidence>